<dbReference type="EMBL" id="JACGWK010000003">
    <property type="protein sequence ID" value="KAL0363991.1"/>
    <property type="molecule type" value="Genomic_DNA"/>
</dbReference>
<sequence length="170" mass="18849">MKDIGKTDVILSIKLIHSIDGTTISQSHYVEKIIEKFDYQNSRIAKTPYNSSIALFKNESGVLVAQLRYFQIIRSLQYLSNGTRLDIPLSVSKLADTLVVLIEPIECFGWGTKDLEGMMSLAIEYGRFPAILEGYSAASWISKNSQSNGCSGYIFTLGGAQSPESLQNRL</sequence>
<gene>
    <name evidence="1" type="ORF">Sangu_0496700</name>
</gene>
<reference evidence="1" key="1">
    <citation type="submission" date="2020-06" db="EMBL/GenBank/DDBJ databases">
        <authorList>
            <person name="Li T."/>
            <person name="Hu X."/>
            <person name="Zhang T."/>
            <person name="Song X."/>
            <person name="Zhang H."/>
            <person name="Dai N."/>
            <person name="Sheng W."/>
            <person name="Hou X."/>
            <person name="Wei L."/>
        </authorList>
    </citation>
    <scope>NUCLEOTIDE SEQUENCE</scope>
    <source>
        <strain evidence="1">G01</strain>
        <tissue evidence="1">Leaf</tissue>
    </source>
</reference>
<accession>A0AAW2Q8T2</accession>
<organism evidence="1">
    <name type="scientific">Sesamum angustifolium</name>
    <dbReference type="NCBI Taxonomy" id="2727405"/>
    <lineage>
        <taxon>Eukaryota</taxon>
        <taxon>Viridiplantae</taxon>
        <taxon>Streptophyta</taxon>
        <taxon>Embryophyta</taxon>
        <taxon>Tracheophyta</taxon>
        <taxon>Spermatophyta</taxon>
        <taxon>Magnoliopsida</taxon>
        <taxon>eudicotyledons</taxon>
        <taxon>Gunneridae</taxon>
        <taxon>Pentapetalae</taxon>
        <taxon>asterids</taxon>
        <taxon>lamiids</taxon>
        <taxon>Lamiales</taxon>
        <taxon>Pedaliaceae</taxon>
        <taxon>Sesamum</taxon>
    </lineage>
</organism>
<protein>
    <submittedName>
        <fullName evidence="1">Uncharacterized protein</fullName>
    </submittedName>
</protein>
<dbReference type="AlphaFoldDB" id="A0AAW2Q8T2"/>
<evidence type="ECO:0000313" key="1">
    <source>
        <dbReference type="EMBL" id="KAL0363991.1"/>
    </source>
</evidence>
<proteinExistence type="predicted"/>
<comment type="caution">
    <text evidence="1">The sequence shown here is derived from an EMBL/GenBank/DDBJ whole genome shotgun (WGS) entry which is preliminary data.</text>
</comment>
<reference evidence="1" key="2">
    <citation type="journal article" date="2024" name="Plant">
        <title>Genomic evolution and insights into agronomic trait innovations of Sesamum species.</title>
        <authorList>
            <person name="Miao H."/>
            <person name="Wang L."/>
            <person name="Qu L."/>
            <person name="Liu H."/>
            <person name="Sun Y."/>
            <person name="Le M."/>
            <person name="Wang Q."/>
            <person name="Wei S."/>
            <person name="Zheng Y."/>
            <person name="Lin W."/>
            <person name="Duan Y."/>
            <person name="Cao H."/>
            <person name="Xiong S."/>
            <person name="Wang X."/>
            <person name="Wei L."/>
            <person name="Li C."/>
            <person name="Ma Q."/>
            <person name="Ju M."/>
            <person name="Zhao R."/>
            <person name="Li G."/>
            <person name="Mu C."/>
            <person name="Tian Q."/>
            <person name="Mei H."/>
            <person name="Zhang T."/>
            <person name="Gao T."/>
            <person name="Zhang H."/>
        </authorList>
    </citation>
    <scope>NUCLEOTIDE SEQUENCE</scope>
    <source>
        <strain evidence="1">G01</strain>
    </source>
</reference>
<name>A0AAW2Q8T2_9LAMI</name>